<evidence type="ECO:0000313" key="4">
    <source>
        <dbReference type="EMBL" id="ANC94977.1"/>
    </source>
</evidence>
<evidence type="ECO:0000259" key="3">
    <source>
        <dbReference type="Pfam" id="PF00975"/>
    </source>
</evidence>
<feature type="region of interest" description="Disordered" evidence="2">
    <location>
        <begin position="1"/>
        <end position="21"/>
    </location>
</feature>
<dbReference type="Pfam" id="PF00975">
    <property type="entry name" value="Thioesterase"/>
    <property type="match status" value="1"/>
</dbReference>
<feature type="region of interest" description="Disordered" evidence="2">
    <location>
        <begin position="269"/>
        <end position="290"/>
    </location>
</feature>
<dbReference type="SUPFAM" id="SSF53474">
    <property type="entry name" value="alpha/beta-Hydrolases"/>
    <property type="match status" value="1"/>
</dbReference>
<dbReference type="PANTHER" id="PTHR11487">
    <property type="entry name" value="THIOESTERASE"/>
    <property type="match status" value="1"/>
</dbReference>
<dbReference type="InterPro" id="IPR001031">
    <property type="entry name" value="Thioesterase"/>
</dbReference>
<gene>
    <name evidence="4" type="primary">almM</name>
</gene>
<dbReference type="Gene3D" id="3.40.50.1820">
    <property type="entry name" value="alpha/beta hydrolase"/>
    <property type="match status" value="1"/>
</dbReference>
<evidence type="ECO:0000256" key="1">
    <source>
        <dbReference type="ARBA" id="ARBA00007169"/>
    </source>
</evidence>
<dbReference type="AlphaFoldDB" id="A0A172MB34"/>
<name>A0A172MB34_9ACTN</name>
<proteinExistence type="inferred from homology"/>
<accession>A0A172MB34</accession>
<dbReference type="InterPro" id="IPR029058">
    <property type="entry name" value="AB_hydrolase_fold"/>
</dbReference>
<organism evidence="4">
    <name type="scientific">Streptomyces sp. A1(2016)</name>
    <dbReference type="NCBI Taxonomy" id="1846204"/>
    <lineage>
        <taxon>Bacteria</taxon>
        <taxon>Bacillati</taxon>
        <taxon>Actinomycetota</taxon>
        <taxon>Actinomycetes</taxon>
        <taxon>Kitasatosporales</taxon>
        <taxon>Streptomycetaceae</taxon>
        <taxon>Streptomyces</taxon>
    </lineage>
</organism>
<comment type="similarity">
    <text evidence="1">Belongs to the thioesterase family.</text>
</comment>
<evidence type="ECO:0000256" key="2">
    <source>
        <dbReference type="SAM" id="MobiDB-lite"/>
    </source>
</evidence>
<sequence>MTPGSGSRMSGGSAATAPGSTDAGDLWLRRYQPVADPALRLVCLPHAGGSASAFLPFTHLLPDWVEVLAVQYPGRQDRRLEPFVDTVDGLVTQISGALGPWLDRPVALFGHSLGSLVAFETARRLAEQAPESKVAHLFVSGRVAPTIAHRTTAHLLSDDRLVAKLAELQGTDPRVLADQEVLRLALPAIRNDYRAAATYTWRPGAPLSCPITVLTGSADPHVPTDGALAWHRLTTGETAFRSFPGGHFYLTEHAEAVCRTIRTATGLAMRRPLPSSPPAAPYDRESVHDV</sequence>
<dbReference type="GO" id="GO:0008610">
    <property type="term" value="P:lipid biosynthetic process"/>
    <property type="evidence" value="ECO:0007669"/>
    <property type="project" value="TreeGrafter"/>
</dbReference>
<dbReference type="InterPro" id="IPR012223">
    <property type="entry name" value="TEII"/>
</dbReference>
<feature type="domain" description="Thioesterase" evidence="3">
    <location>
        <begin position="40"/>
        <end position="263"/>
    </location>
</feature>
<protein>
    <submittedName>
        <fullName evidence="4">AlmM</fullName>
    </submittedName>
</protein>
<reference evidence="4" key="1">
    <citation type="submission" date="2016-01" db="EMBL/GenBank/DDBJ databases">
        <title>Biosynthesis of aldgamycin: genetic basis for the biosynthesis of two related 4,6-dideoxy sugars D-chalcose and D-aldgarose.</title>
        <authorList>
            <person name="Tang X."/>
        </authorList>
    </citation>
    <scope>NUCLEOTIDE SEQUENCE</scope>
    <source>
        <strain evidence="4">A1</strain>
    </source>
</reference>
<feature type="compositionally biased region" description="Low complexity" evidence="2">
    <location>
        <begin position="1"/>
        <end position="13"/>
    </location>
</feature>
<dbReference type="EMBL" id="KU568466">
    <property type="protein sequence ID" value="ANC94977.1"/>
    <property type="molecule type" value="Genomic_DNA"/>
</dbReference>
<dbReference type="PANTHER" id="PTHR11487:SF0">
    <property type="entry name" value="S-ACYL FATTY ACID SYNTHASE THIOESTERASE, MEDIUM CHAIN"/>
    <property type="match status" value="1"/>
</dbReference>